<proteinExistence type="predicted"/>
<evidence type="ECO:0000313" key="1">
    <source>
        <dbReference type="EMBL" id="KPJ69624.1"/>
    </source>
</evidence>
<dbReference type="AlphaFoldDB" id="A0A0S7Y4J3"/>
<organism evidence="1 2">
    <name type="scientific">candidate division WOR-1 bacterium DG_54_3</name>
    <dbReference type="NCBI Taxonomy" id="1703775"/>
    <lineage>
        <taxon>Bacteria</taxon>
        <taxon>Bacillati</taxon>
        <taxon>Saganbacteria</taxon>
    </lineage>
</organism>
<evidence type="ECO:0000313" key="2">
    <source>
        <dbReference type="Proteomes" id="UP000051861"/>
    </source>
</evidence>
<reference evidence="1 2" key="1">
    <citation type="journal article" date="2015" name="Microbiome">
        <title>Genomic resolution of linkages in carbon, nitrogen, and sulfur cycling among widespread estuary sediment bacteria.</title>
        <authorList>
            <person name="Baker B.J."/>
            <person name="Lazar C.S."/>
            <person name="Teske A.P."/>
            <person name="Dick G.J."/>
        </authorList>
    </citation>
    <scope>NUCLEOTIDE SEQUENCE [LARGE SCALE GENOMIC DNA]</scope>
    <source>
        <strain evidence="1">DG_54_3</strain>
    </source>
</reference>
<dbReference type="EMBL" id="LIZX01000019">
    <property type="protein sequence ID" value="KPJ69624.1"/>
    <property type="molecule type" value="Genomic_DNA"/>
</dbReference>
<name>A0A0S7Y4J3_UNCSA</name>
<sequence>MKGKAITKLLCYSTKKAWLSGPLDFIGKGIKLLKPNYSIGLSRGITVLAQKMRKGDCLEVRQDGLIYIRPHGALLGTKIIATILMGCGLKYFTFPKEYSIEEMKVFFKYLLQNQELIKEKNKESYDGSLYSTLYARLLKKQLPSEKFIAYADEINHFCFIYSSRSLESMQLVLLDNMDRSENIYDFKSWNSAFHNVFEEYKGKKFYYSPVKGASPNIVYAGKIFCERCLRKIASRVKTIYEFEEATYSIWKGLEVMLKHGYPHSYIGALAKKIESSKNIETVIAWLDDNAKEYWRWIGS</sequence>
<gene>
    <name evidence="1" type="ORF">AMJ44_03205</name>
</gene>
<dbReference type="Proteomes" id="UP000051861">
    <property type="component" value="Unassembled WGS sequence"/>
</dbReference>
<protein>
    <submittedName>
        <fullName evidence="1">Uncharacterized protein</fullName>
    </submittedName>
</protein>
<accession>A0A0S7Y4J3</accession>
<comment type="caution">
    <text evidence="1">The sequence shown here is derived from an EMBL/GenBank/DDBJ whole genome shotgun (WGS) entry which is preliminary data.</text>
</comment>